<dbReference type="Pfam" id="PF18317">
    <property type="entry name" value="SDH_C"/>
    <property type="match status" value="1"/>
</dbReference>
<keyword evidence="3 8" id="KW-0028">Amino-acid biosynthesis</keyword>
<dbReference type="PANTHER" id="PTHR21089">
    <property type="entry name" value="SHIKIMATE DEHYDROGENASE"/>
    <property type="match status" value="1"/>
</dbReference>
<dbReference type="STRING" id="1121416.SAMN02745220_03020"/>
<dbReference type="GO" id="GO:0004764">
    <property type="term" value="F:shikimate 3-dehydrogenase (NADP+) activity"/>
    <property type="evidence" value="ECO:0007669"/>
    <property type="project" value="UniProtKB-UniRule"/>
</dbReference>
<feature type="binding site" evidence="8">
    <location>
        <position position="217"/>
    </location>
    <ligand>
        <name>NADP(+)</name>
        <dbReference type="ChEBI" id="CHEBI:58349"/>
    </ligand>
</feature>
<evidence type="ECO:0000256" key="5">
    <source>
        <dbReference type="ARBA" id="ARBA00023002"/>
    </source>
</evidence>
<dbReference type="PANTHER" id="PTHR21089:SF1">
    <property type="entry name" value="BIFUNCTIONAL 3-DEHYDROQUINATE DEHYDRATASE_SHIKIMATE DEHYDROGENASE, CHLOROPLASTIC"/>
    <property type="match status" value="1"/>
</dbReference>
<dbReference type="GO" id="GO:0019632">
    <property type="term" value="P:shikimate metabolic process"/>
    <property type="evidence" value="ECO:0007669"/>
    <property type="project" value="InterPro"/>
</dbReference>
<dbReference type="SUPFAM" id="SSF53223">
    <property type="entry name" value="Aminoacid dehydrogenase-like, N-terminal domain"/>
    <property type="match status" value="1"/>
</dbReference>
<evidence type="ECO:0000256" key="1">
    <source>
        <dbReference type="ARBA" id="ARBA00004871"/>
    </source>
</evidence>
<feature type="binding site" evidence="8">
    <location>
        <position position="219"/>
    </location>
    <ligand>
        <name>shikimate</name>
        <dbReference type="ChEBI" id="CHEBI:36208"/>
    </ligand>
</feature>
<feature type="binding site" evidence="8">
    <location>
        <position position="90"/>
    </location>
    <ligand>
        <name>shikimate</name>
        <dbReference type="ChEBI" id="CHEBI:36208"/>
    </ligand>
</feature>
<feature type="domain" description="Shikimate dehydrogenase substrate binding N-terminal" evidence="10">
    <location>
        <begin position="12"/>
        <end position="92"/>
    </location>
</feature>
<dbReference type="InterPro" id="IPR041121">
    <property type="entry name" value="SDH_C"/>
</dbReference>
<organism evidence="12 13">
    <name type="scientific">Desulfopila aestuarii DSM 18488</name>
    <dbReference type="NCBI Taxonomy" id="1121416"/>
    <lineage>
        <taxon>Bacteria</taxon>
        <taxon>Pseudomonadati</taxon>
        <taxon>Thermodesulfobacteriota</taxon>
        <taxon>Desulfobulbia</taxon>
        <taxon>Desulfobulbales</taxon>
        <taxon>Desulfocapsaceae</taxon>
        <taxon>Desulfopila</taxon>
    </lineage>
</organism>
<evidence type="ECO:0000256" key="3">
    <source>
        <dbReference type="ARBA" id="ARBA00022605"/>
    </source>
</evidence>
<feature type="binding site" evidence="8">
    <location>
        <position position="247"/>
    </location>
    <ligand>
        <name>shikimate</name>
        <dbReference type="ChEBI" id="CHEBI:36208"/>
    </ligand>
</feature>
<keyword evidence="5 8" id="KW-0560">Oxidoreductase</keyword>
<evidence type="ECO:0000256" key="8">
    <source>
        <dbReference type="HAMAP-Rule" id="MF_00222"/>
    </source>
</evidence>
<comment type="pathway">
    <text evidence="1 8">Metabolic intermediate biosynthesis; chorismate biosynthesis; chorismate from D-erythrose 4-phosphate and phosphoenolpyruvate: step 4/7.</text>
</comment>
<evidence type="ECO:0000313" key="12">
    <source>
        <dbReference type="EMBL" id="SHO49696.1"/>
    </source>
</evidence>
<dbReference type="GO" id="GO:0050661">
    <property type="term" value="F:NADP binding"/>
    <property type="evidence" value="ECO:0007669"/>
    <property type="project" value="InterPro"/>
</dbReference>
<dbReference type="InterPro" id="IPR036291">
    <property type="entry name" value="NAD(P)-bd_dom_sf"/>
</dbReference>
<feature type="domain" description="SDH C-terminal" evidence="11">
    <location>
        <begin position="240"/>
        <end position="270"/>
    </location>
</feature>
<dbReference type="RefSeq" id="WP_073614432.1">
    <property type="nucleotide sequence ID" value="NZ_FRFE01000015.1"/>
</dbReference>
<name>A0A1M7YAT7_9BACT</name>
<feature type="binding site" evidence="8">
    <location>
        <begin position="132"/>
        <end position="136"/>
    </location>
    <ligand>
        <name>NADP(+)</name>
        <dbReference type="ChEBI" id="CHEBI:58349"/>
    </ligand>
</feature>
<feature type="binding site" evidence="8">
    <location>
        <position position="65"/>
    </location>
    <ligand>
        <name>shikimate</name>
        <dbReference type="ChEBI" id="CHEBI:36208"/>
    </ligand>
</feature>
<sequence length="276" mass="29217">MRIDGSTKVYGIIGNPVSHSKSPVMHNSGFVALGENRVYIPLPVSDVEAGLTGMRGLGLWGASVTIPHKEAVISLLDKVDPVALRIGAVNTINVIETSEGRKLHGSNTDWLGSNRALAEKTDLAAKKVVVLGAGGSARAIGFGLLEAGAEVVLCSRTEQRGRALAADLGCIWYSLDHVDNLSGDILVNATSVGMQPHVDKTLITKNSLACYTVVMDIVYAPLATRLLQEAAAMGCITVNGLEMLLYQGVAQFELWTGKEAPVDVMRRALLEATGNL</sequence>
<dbReference type="GO" id="GO:0008652">
    <property type="term" value="P:amino acid biosynthetic process"/>
    <property type="evidence" value="ECO:0007669"/>
    <property type="project" value="UniProtKB-KW"/>
</dbReference>
<protein>
    <recommendedName>
        <fullName evidence="2 8">Shikimate dehydrogenase (NADP(+))</fullName>
        <shortName evidence="8">SDH</shortName>
        <ecNumber evidence="2 8">1.1.1.25</ecNumber>
    </recommendedName>
</protein>
<keyword evidence="13" id="KW-1185">Reference proteome</keyword>
<accession>A0A1M7YAT7</accession>
<comment type="catalytic activity">
    <reaction evidence="7 8">
        <text>shikimate + NADP(+) = 3-dehydroshikimate + NADPH + H(+)</text>
        <dbReference type="Rhea" id="RHEA:17737"/>
        <dbReference type="ChEBI" id="CHEBI:15378"/>
        <dbReference type="ChEBI" id="CHEBI:16630"/>
        <dbReference type="ChEBI" id="CHEBI:36208"/>
        <dbReference type="ChEBI" id="CHEBI:57783"/>
        <dbReference type="ChEBI" id="CHEBI:58349"/>
        <dbReference type="EC" id="1.1.1.25"/>
    </reaction>
</comment>
<comment type="function">
    <text evidence="8">Involved in the biosynthesis of the chorismate, which leads to the biosynthesis of aromatic amino acids. Catalyzes the reversible NADPH linked reduction of 3-dehydroshikimate (DHSA) to yield shikimate (SA).</text>
</comment>
<feature type="binding site" evidence="8">
    <location>
        <begin position="20"/>
        <end position="22"/>
    </location>
    <ligand>
        <name>shikimate</name>
        <dbReference type="ChEBI" id="CHEBI:36208"/>
    </ligand>
</feature>
<dbReference type="InterPro" id="IPR022893">
    <property type="entry name" value="Shikimate_DH_fam"/>
</dbReference>
<dbReference type="InterPro" id="IPR013708">
    <property type="entry name" value="Shikimate_DH-bd_N"/>
</dbReference>
<dbReference type="UniPathway" id="UPA00053">
    <property type="reaction ID" value="UER00087"/>
</dbReference>
<evidence type="ECO:0000256" key="4">
    <source>
        <dbReference type="ARBA" id="ARBA00022857"/>
    </source>
</evidence>
<feature type="domain" description="Quinate/shikimate 5-dehydrogenase/glutamyl-tRNA reductase" evidence="9">
    <location>
        <begin position="120"/>
        <end position="191"/>
    </location>
</feature>
<dbReference type="SUPFAM" id="SSF51735">
    <property type="entry name" value="NAD(P)-binding Rossmann-fold domains"/>
    <property type="match status" value="1"/>
</dbReference>
<comment type="similarity">
    <text evidence="8">Belongs to the shikimate dehydrogenase family.</text>
</comment>
<evidence type="ECO:0000256" key="2">
    <source>
        <dbReference type="ARBA" id="ARBA00012962"/>
    </source>
</evidence>
<dbReference type="Gene3D" id="3.40.50.720">
    <property type="entry name" value="NAD(P)-binding Rossmann-like Domain"/>
    <property type="match status" value="1"/>
</dbReference>
<dbReference type="Pfam" id="PF01488">
    <property type="entry name" value="Shikimate_DH"/>
    <property type="match status" value="1"/>
</dbReference>
<dbReference type="NCBIfam" id="TIGR00507">
    <property type="entry name" value="aroE"/>
    <property type="match status" value="1"/>
</dbReference>
<keyword evidence="4 8" id="KW-0521">NADP</keyword>
<dbReference type="InterPro" id="IPR011342">
    <property type="entry name" value="Shikimate_DH"/>
</dbReference>
<evidence type="ECO:0000256" key="7">
    <source>
        <dbReference type="ARBA" id="ARBA00049442"/>
    </source>
</evidence>
<feature type="active site" description="Proton acceptor" evidence="8">
    <location>
        <position position="69"/>
    </location>
</feature>
<comment type="subunit">
    <text evidence="8">Homodimer.</text>
</comment>
<dbReference type="EMBL" id="FRFE01000015">
    <property type="protein sequence ID" value="SHO49696.1"/>
    <property type="molecule type" value="Genomic_DNA"/>
</dbReference>
<dbReference type="InterPro" id="IPR006151">
    <property type="entry name" value="Shikm_DH/Glu-tRNA_Rdtase"/>
</dbReference>
<feature type="binding site" evidence="8">
    <location>
        <position position="109"/>
    </location>
    <ligand>
        <name>shikimate</name>
        <dbReference type="ChEBI" id="CHEBI:36208"/>
    </ligand>
</feature>
<evidence type="ECO:0000259" key="11">
    <source>
        <dbReference type="Pfam" id="PF18317"/>
    </source>
</evidence>
<evidence type="ECO:0000259" key="9">
    <source>
        <dbReference type="Pfam" id="PF01488"/>
    </source>
</evidence>
<dbReference type="OrthoDB" id="9792692at2"/>
<reference evidence="12 13" key="1">
    <citation type="submission" date="2016-12" db="EMBL/GenBank/DDBJ databases">
        <authorList>
            <person name="Song W.-J."/>
            <person name="Kurnit D.M."/>
        </authorList>
    </citation>
    <scope>NUCLEOTIDE SEQUENCE [LARGE SCALE GENOMIC DNA]</scope>
    <source>
        <strain evidence="12 13">DSM 18488</strain>
    </source>
</reference>
<dbReference type="InterPro" id="IPR046346">
    <property type="entry name" value="Aminoacid_DH-like_N_sf"/>
</dbReference>
<dbReference type="EC" id="1.1.1.25" evidence="2 8"/>
<dbReference type="CDD" id="cd01065">
    <property type="entry name" value="NAD_bind_Shikimate_DH"/>
    <property type="match status" value="1"/>
</dbReference>
<evidence type="ECO:0000256" key="6">
    <source>
        <dbReference type="ARBA" id="ARBA00023141"/>
    </source>
</evidence>
<evidence type="ECO:0000313" key="13">
    <source>
        <dbReference type="Proteomes" id="UP000184603"/>
    </source>
</evidence>
<dbReference type="Pfam" id="PF08501">
    <property type="entry name" value="Shikimate_dh_N"/>
    <property type="match status" value="1"/>
</dbReference>
<comment type="caution">
    <text evidence="8">Lacks conserved residue(s) required for the propagation of feature annotation.</text>
</comment>
<evidence type="ECO:0000259" key="10">
    <source>
        <dbReference type="Pfam" id="PF08501"/>
    </source>
</evidence>
<dbReference type="HAMAP" id="MF_00222">
    <property type="entry name" value="Shikimate_DH_AroE"/>
    <property type="match status" value="1"/>
</dbReference>
<dbReference type="GO" id="GO:0009423">
    <property type="term" value="P:chorismate biosynthetic process"/>
    <property type="evidence" value="ECO:0007669"/>
    <property type="project" value="UniProtKB-UniRule"/>
</dbReference>
<dbReference type="Proteomes" id="UP000184603">
    <property type="component" value="Unassembled WGS sequence"/>
</dbReference>
<dbReference type="NCBIfam" id="NF001319">
    <property type="entry name" value="PRK00258.3-3"/>
    <property type="match status" value="1"/>
</dbReference>
<dbReference type="AlphaFoldDB" id="A0A1M7YAT7"/>
<proteinExistence type="inferred from homology"/>
<feature type="binding site" evidence="8">
    <location>
        <position position="240"/>
    </location>
    <ligand>
        <name>NADP(+)</name>
        <dbReference type="ChEBI" id="CHEBI:58349"/>
    </ligand>
</feature>
<dbReference type="Gene3D" id="3.40.50.10860">
    <property type="entry name" value="Leucine Dehydrogenase, chain A, domain 1"/>
    <property type="match status" value="1"/>
</dbReference>
<gene>
    <name evidence="8" type="primary">aroE</name>
    <name evidence="12" type="ORF">SAMN02745220_03020</name>
</gene>
<dbReference type="GO" id="GO:0009073">
    <property type="term" value="P:aromatic amino acid family biosynthetic process"/>
    <property type="evidence" value="ECO:0007669"/>
    <property type="project" value="UniProtKB-KW"/>
</dbReference>
<keyword evidence="6 8" id="KW-0057">Aromatic amino acid biosynthesis</keyword>